<name>A0AAV2PJJ6_MEGNR</name>
<evidence type="ECO:0000313" key="1">
    <source>
        <dbReference type="EMBL" id="CAL4059016.1"/>
    </source>
</evidence>
<organism evidence="1 2">
    <name type="scientific">Meganyctiphanes norvegica</name>
    <name type="common">Northern krill</name>
    <name type="synonym">Thysanopoda norvegica</name>
    <dbReference type="NCBI Taxonomy" id="48144"/>
    <lineage>
        <taxon>Eukaryota</taxon>
        <taxon>Metazoa</taxon>
        <taxon>Ecdysozoa</taxon>
        <taxon>Arthropoda</taxon>
        <taxon>Crustacea</taxon>
        <taxon>Multicrustacea</taxon>
        <taxon>Malacostraca</taxon>
        <taxon>Eumalacostraca</taxon>
        <taxon>Eucarida</taxon>
        <taxon>Euphausiacea</taxon>
        <taxon>Euphausiidae</taxon>
        <taxon>Meganyctiphanes</taxon>
    </lineage>
</organism>
<keyword evidence="2" id="KW-1185">Reference proteome</keyword>
<dbReference type="AlphaFoldDB" id="A0AAV2PJJ6"/>
<proteinExistence type="predicted"/>
<sequence>MWAAVALCLSLTHASVLVQDASGPCDPRGCLGLETGKSGTCYAPDEGHTDDTVPEESADCNGDCICWVPIIGKISPLQSFSHLPQLPSEHGNSNEGDAIHCTGKETGKVGYCYNADDIHTTDTIPESSDDCTANTTCWVPIVGAGSVDFGTFVREDGRADISIVRMKQLVRESGEAGTGFTIASPDMEANATGIKLIMYYPTYKETVQVNFTGEEKQIEFNVDVLNPDNGIPSGNSSIIWIEISAFDDPESLMPIAEGHVEFVLPDADADFIATWVGEEGTDATPCLRVVPGTKDVMINGVGTCLSTEDVCYYLEDKDILAVSTCKLVENIAAQLPTEPNSQVSVCPAEDPDQYVATPGDTILELNGTNLAVTSTVEGS</sequence>
<evidence type="ECO:0000313" key="2">
    <source>
        <dbReference type="Proteomes" id="UP001497623"/>
    </source>
</evidence>
<protein>
    <submittedName>
        <fullName evidence="1">Uncharacterized protein</fullName>
    </submittedName>
</protein>
<accession>A0AAV2PJJ6</accession>
<gene>
    <name evidence="1" type="ORF">MNOR_LOCUS356</name>
</gene>
<dbReference type="EMBL" id="CAXKWB010000076">
    <property type="protein sequence ID" value="CAL4059016.1"/>
    <property type="molecule type" value="Genomic_DNA"/>
</dbReference>
<comment type="caution">
    <text evidence="1">The sequence shown here is derived from an EMBL/GenBank/DDBJ whole genome shotgun (WGS) entry which is preliminary data.</text>
</comment>
<reference evidence="1 2" key="1">
    <citation type="submission" date="2024-05" db="EMBL/GenBank/DDBJ databases">
        <authorList>
            <person name="Wallberg A."/>
        </authorList>
    </citation>
    <scope>NUCLEOTIDE SEQUENCE [LARGE SCALE GENOMIC DNA]</scope>
</reference>
<dbReference type="Proteomes" id="UP001497623">
    <property type="component" value="Unassembled WGS sequence"/>
</dbReference>